<feature type="region of interest" description="Disordered" evidence="1">
    <location>
        <begin position="99"/>
        <end position="118"/>
    </location>
</feature>
<protein>
    <recommendedName>
        <fullName evidence="5">Secreted protein</fullName>
    </recommendedName>
</protein>
<feature type="region of interest" description="Disordered" evidence="1">
    <location>
        <begin position="44"/>
        <end position="85"/>
    </location>
</feature>
<organism evidence="3 4">
    <name type="scientific">Streptomyces albiflavescens</name>
    <dbReference type="NCBI Taxonomy" id="1623582"/>
    <lineage>
        <taxon>Bacteria</taxon>
        <taxon>Bacillati</taxon>
        <taxon>Actinomycetota</taxon>
        <taxon>Actinomycetes</taxon>
        <taxon>Kitasatosporales</taxon>
        <taxon>Streptomycetaceae</taxon>
        <taxon>Streptomyces</taxon>
    </lineage>
</organism>
<keyword evidence="2" id="KW-0732">Signal</keyword>
<evidence type="ECO:0000313" key="3">
    <source>
        <dbReference type="EMBL" id="GGN65326.1"/>
    </source>
</evidence>
<sequence length="133" mass="13609">MVVRRMAAAVVLLVAAVLLHFATPHHAASSHTVSAMALAIESEPRKSSGSACAQSQAGTGSAHVGTAADSPALPPRTDHLVEAPPLVAGTWAGKAAIELDAPPRAAHPRTARDTWSPASALAPDATVLQTFRR</sequence>
<proteinExistence type="predicted"/>
<evidence type="ECO:0008006" key="5">
    <source>
        <dbReference type="Google" id="ProtNLM"/>
    </source>
</evidence>
<evidence type="ECO:0000256" key="2">
    <source>
        <dbReference type="SAM" id="SignalP"/>
    </source>
</evidence>
<evidence type="ECO:0000313" key="4">
    <source>
        <dbReference type="Proteomes" id="UP000600365"/>
    </source>
</evidence>
<feature type="chain" id="PRO_5037735539" description="Secreted protein" evidence="2">
    <location>
        <begin position="28"/>
        <end position="133"/>
    </location>
</feature>
<comment type="caution">
    <text evidence="3">The sequence shown here is derived from an EMBL/GenBank/DDBJ whole genome shotgun (WGS) entry which is preliminary data.</text>
</comment>
<reference evidence="3 4" key="1">
    <citation type="journal article" date="2014" name="Int. J. Syst. Evol. Microbiol.">
        <title>Complete genome sequence of Corynebacterium casei LMG S-19264T (=DSM 44701T), isolated from a smear-ripened cheese.</title>
        <authorList>
            <consortium name="US DOE Joint Genome Institute (JGI-PGF)"/>
            <person name="Walter F."/>
            <person name="Albersmeier A."/>
            <person name="Kalinowski J."/>
            <person name="Ruckert C."/>
        </authorList>
    </citation>
    <scope>NUCLEOTIDE SEQUENCE [LARGE SCALE GENOMIC DNA]</scope>
    <source>
        <strain evidence="3 4">CGMCC 4.7111</strain>
    </source>
</reference>
<accession>A0A917Y4Y5</accession>
<name>A0A917Y4Y5_9ACTN</name>
<feature type="signal peptide" evidence="2">
    <location>
        <begin position="1"/>
        <end position="27"/>
    </location>
</feature>
<dbReference type="Proteomes" id="UP000600365">
    <property type="component" value="Unassembled WGS sequence"/>
</dbReference>
<dbReference type="AlphaFoldDB" id="A0A917Y4Y5"/>
<gene>
    <name evidence="3" type="ORF">GCM10011579_035650</name>
</gene>
<dbReference type="EMBL" id="BMMM01000006">
    <property type="protein sequence ID" value="GGN65326.1"/>
    <property type="molecule type" value="Genomic_DNA"/>
</dbReference>
<feature type="compositionally biased region" description="Low complexity" evidence="1">
    <location>
        <begin position="47"/>
        <end position="62"/>
    </location>
</feature>
<evidence type="ECO:0000256" key="1">
    <source>
        <dbReference type="SAM" id="MobiDB-lite"/>
    </source>
</evidence>
<keyword evidence="4" id="KW-1185">Reference proteome</keyword>